<evidence type="ECO:0000256" key="3">
    <source>
        <dbReference type="ARBA" id="ARBA00023163"/>
    </source>
</evidence>
<organism evidence="6 7">
    <name type="scientific">Rhizobium lusitanum</name>
    <dbReference type="NCBI Taxonomy" id="293958"/>
    <lineage>
        <taxon>Bacteria</taxon>
        <taxon>Pseudomonadati</taxon>
        <taxon>Pseudomonadota</taxon>
        <taxon>Alphaproteobacteria</taxon>
        <taxon>Hyphomicrobiales</taxon>
        <taxon>Rhizobiaceae</taxon>
        <taxon>Rhizobium/Agrobacterium group</taxon>
        <taxon>Rhizobium</taxon>
    </lineage>
</organism>
<protein>
    <submittedName>
        <fullName evidence="5">AraC-like DNA-binding protein</fullName>
    </submittedName>
    <submittedName>
        <fullName evidence="6">Helix-turn-helix domain-containing protein</fullName>
    </submittedName>
</protein>
<dbReference type="PANTHER" id="PTHR46796:SF12">
    <property type="entry name" value="HTH-TYPE DNA-BINDING TRANSCRIPTIONAL ACTIVATOR EUTR"/>
    <property type="match status" value="1"/>
</dbReference>
<evidence type="ECO:0000256" key="1">
    <source>
        <dbReference type="ARBA" id="ARBA00023015"/>
    </source>
</evidence>
<dbReference type="SMART" id="SM00342">
    <property type="entry name" value="HTH_ARAC"/>
    <property type="match status" value="1"/>
</dbReference>
<evidence type="ECO:0000259" key="4">
    <source>
        <dbReference type="PROSITE" id="PS01124"/>
    </source>
</evidence>
<name>A0A1C3X8B5_9HYPH</name>
<feature type="domain" description="HTH araC/xylS-type" evidence="4">
    <location>
        <begin position="221"/>
        <end position="321"/>
    </location>
</feature>
<sequence>MTEILTLKLEATSLTTSEVSEWLNGEKHDNFYRPLSSDSRGLFSFGVHGAGEMVGWTGSTSTDRAFSVTIENDGFMFFVEHGTCYDLATGGISHAITPCTGLLTTADRYSAVNIHAGSVAEGFCIPRSAVNAALISTFERLPPVDFEFAPLQDLTAGPTPPLLKLMRFFRDEICADQNLEVSPLALTSFQEMFCLLMVQNLPHTFSQTKSPVQTIAPRQLRRALEFARAHIAMPITIADMAAAAGVSVRALQINFRRFLNVTPMAYLRQLRLDGARRDLLTATPSATVSEIARRWGFIQMGRFSQEYRAAFGVLPKYDLGRSYDKNRTTAL</sequence>
<dbReference type="InterPro" id="IPR018062">
    <property type="entry name" value="HTH_AraC-typ_CS"/>
</dbReference>
<dbReference type="Proteomes" id="UP000565576">
    <property type="component" value="Unassembled WGS sequence"/>
</dbReference>
<dbReference type="PROSITE" id="PS00041">
    <property type="entry name" value="HTH_ARAC_FAMILY_1"/>
    <property type="match status" value="1"/>
</dbReference>
<dbReference type="InterPro" id="IPR009057">
    <property type="entry name" value="Homeodomain-like_sf"/>
</dbReference>
<evidence type="ECO:0000256" key="2">
    <source>
        <dbReference type="ARBA" id="ARBA00023125"/>
    </source>
</evidence>
<keyword evidence="1" id="KW-0805">Transcription regulation</keyword>
<evidence type="ECO:0000313" key="5">
    <source>
        <dbReference type="EMBL" id="MBB6489457.1"/>
    </source>
</evidence>
<dbReference type="PANTHER" id="PTHR46796">
    <property type="entry name" value="HTH-TYPE TRANSCRIPTIONAL ACTIVATOR RHAS-RELATED"/>
    <property type="match status" value="1"/>
</dbReference>
<accession>A0A1C3X8B5</accession>
<dbReference type="InterPro" id="IPR018060">
    <property type="entry name" value="HTH_AraC"/>
</dbReference>
<keyword evidence="2 5" id="KW-0238">DNA-binding</keyword>
<dbReference type="Pfam" id="PF12833">
    <property type="entry name" value="HTH_18"/>
    <property type="match status" value="1"/>
</dbReference>
<dbReference type="SUPFAM" id="SSF46689">
    <property type="entry name" value="Homeodomain-like"/>
    <property type="match status" value="1"/>
</dbReference>
<evidence type="ECO:0000313" key="8">
    <source>
        <dbReference type="Proteomes" id="UP000565576"/>
    </source>
</evidence>
<dbReference type="EMBL" id="FMAF01000028">
    <property type="protein sequence ID" value="SCB48439.1"/>
    <property type="molecule type" value="Genomic_DNA"/>
</dbReference>
<reference evidence="6 7" key="1">
    <citation type="submission" date="2016-08" db="EMBL/GenBank/DDBJ databases">
        <authorList>
            <person name="Seilhamer J.J."/>
        </authorList>
    </citation>
    <scope>NUCLEOTIDE SEQUENCE [LARGE SCALE GENOMIC DNA]</scope>
    <source>
        <strain evidence="6 7">P1-7</strain>
    </source>
</reference>
<dbReference type="Proteomes" id="UP000199205">
    <property type="component" value="Unassembled WGS sequence"/>
</dbReference>
<dbReference type="InterPro" id="IPR050204">
    <property type="entry name" value="AraC_XylS_family_regulators"/>
</dbReference>
<keyword evidence="3" id="KW-0804">Transcription</keyword>
<dbReference type="PROSITE" id="PS01124">
    <property type="entry name" value="HTH_ARAC_FAMILY_2"/>
    <property type="match status" value="1"/>
</dbReference>
<evidence type="ECO:0000313" key="6">
    <source>
        <dbReference type="EMBL" id="SCB48439.1"/>
    </source>
</evidence>
<dbReference type="GO" id="GO:0043565">
    <property type="term" value="F:sequence-specific DNA binding"/>
    <property type="evidence" value="ECO:0007669"/>
    <property type="project" value="InterPro"/>
</dbReference>
<proteinExistence type="predicted"/>
<dbReference type="Gene3D" id="1.10.10.60">
    <property type="entry name" value="Homeodomain-like"/>
    <property type="match status" value="1"/>
</dbReference>
<dbReference type="EMBL" id="JACHBG010000041">
    <property type="protein sequence ID" value="MBB6489457.1"/>
    <property type="molecule type" value="Genomic_DNA"/>
</dbReference>
<gene>
    <name evidence="6" type="ORF">GA0061101_1283</name>
    <name evidence="5" type="ORF">GGD46_006786</name>
</gene>
<dbReference type="AlphaFoldDB" id="A0A1C3X8B5"/>
<dbReference type="OrthoDB" id="252470at2"/>
<evidence type="ECO:0000313" key="7">
    <source>
        <dbReference type="Proteomes" id="UP000199205"/>
    </source>
</evidence>
<dbReference type="GO" id="GO:0003700">
    <property type="term" value="F:DNA-binding transcription factor activity"/>
    <property type="evidence" value="ECO:0007669"/>
    <property type="project" value="InterPro"/>
</dbReference>
<dbReference type="RefSeq" id="WP_004120008.1">
    <property type="nucleotide sequence ID" value="NZ_FMAF01000028.1"/>
</dbReference>
<reference evidence="5 8" key="2">
    <citation type="submission" date="2020-08" db="EMBL/GenBank/DDBJ databases">
        <title>Genomic Encyclopedia of Type Strains, Phase IV (KMG-V): Genome sequencing to study the core and pangenomes of soil and plant-associated prokaryotes.</title>
        <authorList>
            <person name="Whitman W."/>
        </authorList>
    </citation>
    <scope>NUCLEOTIDE SEQUENCE [LARGE SCALE GENOMIC DNA]</scope>
    <source>
        <strain evidence="5 8">SEMIA 4060</strain>
    </source>
</reference>